<name>A0ACB9ZZD6_CATRO</name>
<evidence type="ECO:0000313" key="1">
    <source>
        <dbReference type="EMBL" id="KAI5652508.1"/>
    </source>
</evidence>
<gene>
    <name evidence="1" type="ORF">M9H77_29695</name>
</gene>
<proteinExistence type="predicted"/>
<organism evidence="1 2">
    <name type="scientific">Catharanthus roseus</name>
    <name type="common">Madagascar periwinkle</name>
    <name type="synonym">Vinca rosea</name>
    <dbReference type="NCBI Taxonomy" id="4058"/>
    <lineage>
        <taxon>Eukaryota</taxon>
        <taxon>Viridiplantae</taxon>
        <taxon>Streptophyta</taxon>
        <taxon>Embryophyta</taxon>
        <taxon>Tracheophyta</taxon>
        <taxon>Spermatophyta</taxon>
        <taxon>Magnoliopsida</taxon>
        <taxon>eudicotyledons</taxon>
        <taxon>Gunneridae</taxon>
        <taxon>Pentapetalae</taxon>
        <taxon>asterids</taxon>
        <taxon>lamiids</taxon>
        <taxon>Gentianales</taxon>
        <taxon>Apocynaceae</taxon>
        <taxon>Rauvolfioideae</taxon>
        <taxon>Vinceae</taxon>
        <taxon>Catharanthinae</taxon>
        <taxon>Catharanthus</taxon>
    </lineage>
</organism>
<keyword evidence="2" id="KW-1185">Reference proteome</keyword>
<accession>A0ACB9ZZD6</accession>
<dbReference type="EMBL" id="CM044707">
    <property type="protein sequence ID" value="KAI5652508.1"/>
    <property type="molecule type" value="Genomic_DNA"/>
</dbReference>
<protein>
    <submittedName>
        <fullName evidence="1">Uncharacterized protein</fullName>
    </submittedName>
</protein>
<reference evidence="2" key="1">
    <citation type="journal article" date="2023" name="Nat. Plants">
        <title>Single-cell RNA sequencing provides a high-resolution roadmap for understanding the multicellular compartmentation of specialized metabolism.</title>
        <authorList>
            <person name="Sun S."/>
            <person name="Shen X."/>
            <person name="Li Y."/>
            <person name="Li Y."/>
            <person name="Wang S."/>
            <person name="Li R."/>
            <person name="Zhang H."/>
            <person name="Shen G."/>
            <person name="Guo B."/>
            <person name="Wei J."/>
            <person name="Xu J."/>
            <person name="St-Pierre B."/>
            <person name="Chen S."/>
            <person name="Sun C."/>
        </authorList>
    </citation>
    <scope>NUCLEOTIDE SEQUENCE [LARGE SCALE GENOMIC DNA]</scope>
</reference>
<evidence type="ECO:0000313" key="2">
    <source>
        <dbReference type="Proteomes" id="UP001060085"/>
    </source>
</evidence>
<comment type="caution">
    <text evidence="1">The sequence shown here is derived from an EMBL/GenBank/DDBJ whole genome shotgun (WGS) entry which is preliminary data.</text>
</comment>
<sequence length="217" mass="25301">MVKTKNANGEGKAIVKKVEVVEVYKLLLAMKIGQRRKGKLLPDIELTYQTWELHNPLLQNVCPMVVFLTKVFQHFKITFFRPNDHIGIGKIYNQNTFKRMGFSRTKDGRLIRRAQAEDSKNSEKEEEEEGNEPEENDSETEVERIRREIRRKKRQERTEEGSSSGSMNQVMEMIASLQTSIYTWLDALDSKMSDIQERTKRAPLKSQGYTLRGKTSW</sequence>
<dbReference type="Proteomes" id="UP001060085">
    <property type="component" value="Linkage Group LG07"/>
</dbReference>